<keyword evidence="2" id="KW-0479">Metal-binding</keyword>
<keyword evidence="8" id="KW-0687">Ribonucleoprotein</keyword>
<evidence type="ECO:0000256" key="1">
    <source>
        <dbReference type="ARBA" id="ARBA00022468"/>
    </source>
</evidence>
<dbReference type="CDD" id="cd08830">
    <property type="entry name" value="ArfGap_ArfGap1"/>
    <property type="match status" value="1"/>
</dbReference>
<dbReference type="PRINTS" id="PR00405">
    <property type="entry name" value="REVINTRACTNG"/>
</dbReference>
<dbReference type="GO" id="GO:0000139">
    <property type="term" value="C:Golgi membrane"/>
    <property type="evidence" value="ECO:0007669"/>
    <property type="project" value="TreeGrafter"/>
</dbReference>
<protein>
    <submittedName>
        <fullName evidence="8">Mitochondrial ribosomal protein S25-domain-containing protein</fullName>
    </submittedName>
</protein>
<comment type="caution">
    <text evidence="8">The sequence shown here is derived from an EMBL/GenBank/DDBJ whole genome shotgun (WGS) entry which is preliminary data.</text>
</comment>
<dbReference type="InterPro" id="IPR037278">
    <property type="entry name" value="ARFGAP/RecO"/>
</dbReference>
<dbReference type="OrthoDB" id="983479at2759"/>
<dbReference type="InterPro" id="IPR016939">
    <property type="entry name" value="Ribosomal_mS23_fun"/>
</dbReference>
<organism evidence="8 9">
    <name type="scientific">Rhodotorula diobovata</name>
    <dbReference type="NCBI Taxonomy" id="5288"/>
    <lineage>
        <taxon>Eukaryota</taxon>
        <taxon>Fungi</taxon>
        <taxon>Dikarya</taxon>
        <taxon>Basidiomycota</taxon>
        <taxon>Pucciniomycotina</taxon>
        <taxon>Microbotryomycetes</taxon>
        <taxon>Sporidiobolales</taxon>
        <taxon>Sporidiobolaceae</taxon>
        <taxon>Rhodotorula</taxon>
    </lineage>
</organism>
<dbReference type="GO" id="GO:0003735">
    <property type="term" value="F:structural constituent of ribosome"/>
    <property type="evidence" value="ECO:0007669"/>
    <property type="project" value="InterPro"/>
</dbReference>
<gene>
    <name evidence="8" type="ORF">DMC30DRAFT_445996</name>
</gene>
<evidence type="ECO:0000256" key="2">
    <source>
        <dbReference type="ARBA" id="ARBA00022723"/>
    </source>
</evidence>
<evidence type="ECO:0000256" key="6">
    <source>
        <dbReference type="SAM" id="MobiDB-lite"/>
    </source>
</evidence>
<evidence type="ECO:0000313" key="8">
    <source>
        <dbReference type="EMBL" id="TNY21689.1"/>
    </source>
</evidence>
<keyword evidence="8" id="KW-0689">Ribosomal protein</keyword>
<evidence type="ECO:0000256" key="3">
    <source>
        <dbReference type="ARBA" id="ARBA00022771"/>
    </source>
</evidence>
<dbReference type="GO" id="GO:0008270">
    <property type="term" value="F:zinc ion binding"/>
    <property type="evidence" value="ECO:0007669"/>
    <property type="project" value="UniProtKB-KW"/>
</dbReference>
<evidence type="ECO:0000313" key="9">
    <source>
        <dbReference type="Proteomes" id="UP000311382"/>
    </source>
</evidence>
<dbReference type="STRING" id="5288.A0A5C5FZT1"/>
<feature type="domain" description="Arf-GAP" evidence="7">
    <location>
        <begin position="314"/>
        <end position="419"/>
    </location>
</feature>
<dbReference type="Gene3D" id="1.10.220.150">
    <property type="entry name" value="Arf GTPase activating protein"/>
    <property type="match status" value="1"/>
</dbReference>
<sequence length="761" mass="79806">MSARKSASQLPQTLDRFLKSRALLKQPPPAFYPLIAHPPAPSLVRAFPARPQQDVPARARSAKPTAATSLYEVARDKLNRGVRLTAQEDAALVNPHAQATHARRKPPRPANTRNPRPWAIVFPEDRVRERFFQDHPFEAHRPKTLVEGETVQAVEEPTGKDWTELRQRTTNPSAEDCIAFIVNLTETHGVPLATAYPHGVAQFRTLRAEHETATRAAQLEAQAHGAVFFGELERALGVEDRVLDEWAHAREIQEGFAANSGPGGVRAPQATVQVQGAGAEGGGVWAPAEARPAFGAGDESLFTGGVEYLGRGANKTCVECNTPHPQWCSLSLGVSLCLACSGTHRSLGSHLSFVRSLTMDKWTPQQIDRMKAGGNDKCKEFFEANGQPFKSLPITEKYNTHIANMYREKLVADAEGRPWVPTDPPAPSSASASSNLSSTGSLRKPRVGAGSARALSSAGSTPRSGSPAGGSASGGIPSKAQNEDFFSRMGAANDSRPDHLPPSQGGKYQGFGSAGSFTPSSGSGGGGGSANPLSSRNLPGLDDLRDDPVGALGKGWGFLGAALGAVGKTVNESVIQPGLERAGDPALQSQLSTFSTKAFTTLSTVTRAGGQVLSTGLESGSTFLRQQGVEVGDLGARYVDRATGRGAGEGYGSVGEQHAPGGHSASEPGKGDFFGEYGVGGSSGGSQDVGRTSPAAGGFRDMPTARRESPAPASAPTSAPQVTGSWADLAPQAAARKAAAEKATAQAPKKATKEEDEWESW</sequence>
<dbReference type="InterPro" id="IPR038508">
    <property type="entry name" value="ArfGAP_dom_sf"/>
</dbReference>
<dbReference type="AlphaFoldDB" id="A0A5C5FZT1"/>
<feature type="region of interest" description="Disordered" evidence="6">
    <location>
        <begin position="648"/>
        <end position="761"/>
    </location>
</feature>
<feature type="region of interest" description="Disordered" evidence="6">
    <location>
        <begin position="95"/>
        <end position="116"/>
    </location>
</feature>
<feature type="compositionally biased region" description="Low complexity" evidence="6">
    <location>
        <begin position="710"/>
        <end position="720"/>
    </location>
</feature>
<proteinExistence type="predicted"/>
<dbReference type="InterPro" id="IPR001164">
    <property type="entry name" value="ArfGAP_dom"/>
</dbReference>
<dbReference type="SUPFAM" id="SSF57863">
    <property type="entry name" value="ArfGap/RecO-like zinc finger"/>
    <property type="match status" value="1"/>
</dbReference>
<feature type="compositionally biased region" description="Low complexity" evidence="6">
    <location>
        <begin position="428"/>
        <end position="438"/>
    </location>
</feature>
<dbReference type="SMART" id="SM00105">
    <property type="entry name" value="ArfGap"/>
    <property type="match status" value="1"/>
</dbReference>
<dbReference type="PROSITE" id="PS50115">
    <property type="entry name" value="ARFGAP"/>
    <property type="match status" value="1"/>
</dbReference>
<keyword evidence="3 5" id="KW-0863">Zinc-finger</keyword>
<evidence type="ECO:0000256" key="5">
    <source>
        <dbReference type="PROSITE-ProRule" id="PRU00288"/>
    </source>
</evidence>
<name>A0A5C5FZT1_9BASI</name>
<dbReference type="PANTHER" id="PTHR46395">
    <property type="entry name" value="ADP-RIBOSYLATION FACTOR GTPASE-ACTIVATING PROTEIN 1"/>
    <property type="match status" value="1"/>
</dbReference>
<dbReference type="Pfam" id="PF13741">
    <property type="entry name" value="MRP-S25"/>
    <property type="match status" value="1"/>
</dbReference>
<keyword evidence="4" id="KW-0862">Zinc</keyword>
<evidence type="ECO:0000259" key="7">
    <source>
        <dbReference type="PROSITE" id="PS50115"/>
    </source>
</evidence>
<keyword evidence="1" id="KW-0343">GTPase activation</keyword>
<accession>A0A5C5FZT1</accession>
<feature type="compositionally biased region" description="Low complexity" evidence="6">
    <location>
        <begin position="730"/>
        <end position="749"/>
    </location>
</feature>
<dbReference type="Pfam" id="PF01412">
    <property type="entry name" value="ArfGap"/>
    <property type="match status" value="1"/>
</dbReference>
<feature type="region of interest" description="Disordered" evidence="6">
    <location>
        <begin position="416"/>
        <end position="542"/>
    </location>
</feature>
<dbReference type="GO" id="GO:0005763">
    <property type="term" value="C:mitochondrial small ribosomal subunit"/>
    <property type="evidence" value="ECO:0007669"/>
    <property type="project" value="InterPro"/>
</dbReference>
<dbReference type="GO" id="GO:0030100">
    <property type="term" value="P:regulation of endocytosis"/>
    <property type="evidence" value="ECO:0007669"/>
    <property type="project" value="TreeGrafter"/>
</dbReference>
<dbReference type="EMBL" id="SOZI01000039">
    <property type="protein sequence ID" value="TNY21689.1"/>
    <property type="molecule type" value="Genomic_DNA"/>
</dbReference>
<dbReference type="GO" id="GO:0005096">
    <property type="term" value="F:GTPase activator activity"/>
    <property type="evidence" value="ECO:0007669"/>
    <property type="project" value="UniProtKB-KW"/>
</dbReference>
<dbReference type="Proteomes" id="UP000311382">
    <property type="component" value="Unassembled WGS sequence"/>
</dbReference>
<dbReference type="GO" id="GO:0032012">
    <property type="term" value="P:regulation of ARF protein signal transduction"/>
    <property type="evidence" value="ECO:0007669"/>
    <property type="project" value="TreeGrafter"/>
</dbReference>
<feature type="compositionally biased region" description="Low complexity" evidence="6">
    <location>
        <begin position="448"/>
        <end position="466"/>
    </location>
</feature>
<keyword evidence="9" id="KW-1185">Reference proteome</keyword>
<evidence type="ECO:0000256" key="4">
    <source>
        <dbReference type="ARBA" id="ARBA00022833"/>
    </source>
</evidence>
<reference evidence="8 9" key="1">
    <citation type="submission" date="2019-03" db="EMBL/GenBank/DDBJ databases">
        <title>Rhodosporidium diobovatum UCD-FST 08-225 genome sequencing, assembly, and annotation.</title>
        <authorList>
            <person name="Fakankun I.U."/>
            <person name="Fristensky B."/>
            <person name="Levin D.B."/>
        </authorList>
    </citation>
    <scope>NUCLEOTIDE SEQUENCE [LARGE SCALE GENOMIC DNA]</scope>
    <source>
        <strain evidence="8 9">UCD-FST 08-225</strain>
    </source>
</reference>
<dbReference type="PANTHER" id="PTHR46395:SF1">
    <property type="entry name" value="ADP-RIBOSYLATION FACTOR GTPASE-ACTIVATING PROTEIN 1"/>
    <property type="match status" value="1"/>
</dbReference>